<keyword evidence="1" id="KW-0378">Hydrolase</keyword>
<gene>
    <name evidence="1" type="ORF">ALP42_102963</name>
</gene>
<dbReference type="GO" id="GO:0016787">
    <property type="term" value="F:hydrolase activity"/>
    <property type="evidence" value="ECO:0007669"/>
    <property type="project" value="UniProtKB-KW"/>
</dbReference>
<protein>
    <submittedName>
        <fullName evidence="1">Epoxide hydrolase</fullName>
    </submittedName>
</protein>
<organism evidence="1 2">
    <name type="scientific">Pseudomonas savastanoi pv. nerii</name>
    <dbReference type="NCBI Taxonomy" id="360921"/>
    <lineage>
        <taxon>Bacteria</taxon>
        <taxon>Pseudomonadati</taxon>
        <taxon>Pseudomonadota</taxon>
        <taxon>Gammaproteobacteria</taxon>
        <taxon>Pseudomonadales</taxon>
        <taxon>Pseudomonadaceae</taxon>
        <taxon>Pseudomonas</taxon>
    </lineage>
</organism>
<sequence length="42" mass="4325">MASWAAQGGDWGAAVITALGQVRPLGLIVAHLSMLMSRSTEA</sequence>
<dbReference type="Proteomes" id="UP000268636">
    <property type="component" value="Unassembled WGS sequence"/>
</dbReference>
<dbReference type="AlphaFoldDB" id="A0A3M5PG07"/>
<evidence type="ECO:0000313" key="1">
    <source>
        <dbReference type="EMBL" id="RMT71101.1"/>
    </source>
</evidence>
<comment type="caution">
    <text evidence="1">The sequence shown here is derived from an EMBL/GenBank/DDBJ whole genome shotgun (WGS) entry which is preliminary data.</text>
</comment>
<dbReference type="EMBL" id="RBTN01000275">
    <property type="protein sequence ID" value="RMT71101.1"/>
    <property type="molecule type" value="Genomic_DNA"/>
</dbReference>
<reference evidence="1 2" key="1">
    <citation type="submission" date="2018-08" db="EMBL/GenBank/DDBJ databases">
        <title>Recombination of ecologically and evolutionarily significant loci maintains genetic cohesion in the Pseudomonas syringae species complex.</title>
        <authorList>
            <person name="Dillon M."/>
            <person name="Thakur S."/>
            <person name="Almeida R.N.D."/>
            <person name="Weir B.S."/>
            <person name="Guttman D.S."/>
        </authorList>
    </citation>
    <scope>NUCLEOTIDE SEQUENCE [LARGE SCALE GENOMIC DNA]</scope>
    <source>
        <strain evidence="1 2">ICMP 13786</strain>
    </source>
</reference>
<name>A0A3M5PG07_PSESS</name>
<evidence type="ECO:0000313" key="2">
    <source>
        <dbReference type="Proteomes" id="UP000268636"/>
    </source>
</evidence>
<accession>A0A3M5PG07</accession>
<proteinExistence type="predicted"/>